<comment type="subunit">
    <text evidence="8">Homodimer.</text>
</comment>
<feature type="domain" description="NAD(P)-binding" evidence="9">
    <location>
        <begin position="5"/>
        <end position="326"/>
    </location>
</feature>
<reference evidence="10 11" key="1">
    <citation type="submission" date="2019-08" db="EMBL/GenBank/DDBJ databases">
        <title>In-depth cultivation of the pig gut microbiome towards novel bacterial diversity and tailored functional studies.</title>
        <authorList>
            <person name="Wylensek D."/>
            <person name="Hitch T.C.A."/>
            <person name="Clavel T."/>
        </authorList>
    </citation>
    <scope>NUCLEOTIDE SEQUENCE [LARGE SCALE GENOMIC DNA]</scope>
    <source>
        <strain evidence="10 11">WCA-SAB-591-4A-A</strain>
    </source>
</reference>
<dbReference type="GO" id="GO:0005829">
    <property type="term" value="C:cytosol"/>
    <property type="evidence" value="ECO:0007669"/>
    <property type="project" value="TreeGrafter"/>
</dbReference>
<name>A0A6N7XEW3_9FIRM</name>
<dbReference type="AlphaFoldDB" id="A0A6N7XEW3"/>
<evidence type="ECO:0000256" key="1">
    <source>
        <dbReference type="ARBA" id="ARBA00000083"/>
    </source>
</evidence>
<dbReference type="GO" id="GO:0003978">
    <property type="term" value="F:UDP-glucose 4-epimerase activity"/>
    <property type="evidence" value="ECO:0007669"/>
    <property type="project" value="UniProtKB-UniRule"/>
</dbReference>
<keyword evidence="7 8" id="KW-0413">Isomerase</keyword>
<dbReference type="Proteomes" id="UP000440713">
    <property type="component" value="Unassembled WGS sequence"/>
</dbReference>
<comment type="similarity">
    <text evidence="3 8">Belongs to the NAD(P)-dependent epimerase/dehydratase family.</text>
</comment>
<dbReference type="Gene3D" id="3.90.25.10">
    <property type="entry name" value="UDP-galactose 4-epimerase, domain 1"/>
    <property type="match status" value="1"/>
</dbReference>
<comment type="caution">
    <text evidence="10">The sequence shown here is derived from an EMBL/GenBank/DDBJ whole genome shotgun (WGS) entry which is preliminary data.</text>
</comment>
<dbReference type="InterPro" id="IPR005886">
    <property type="entry name" value="UDP_G4E"/>
</dbReference>
<comment type="catalytic activity">
    <reaction evidence="1 8">
        <text>UDP-alpha-D-glucose = UDP-alpha-D-galactose</text>
        <dbReference type="Rhea" id="RHEA:22168"/>
        <dbReference type="ChEBI" id="CHEBI:58885"/>
        <dbReference type="ChEBI" id="CHEBI:66914"/>
        <dbReference type="EC" id="5.1.3.2"/>
    </reaction>
</comment>
<dbReference type="InterPro" id="IPR016040">
    <property type="entry name" value="NAD(P)-bd_dom"/>
</dbReference>
<dbReference type="InterPro" id="IPR036291">
    <property type="entry name" value="NAD(P)-bd_dom_sf"/>
</dbReference>
<evidence type="ECO:0000256" key="7">
    <source>
        <dbReference type="ARBA" id="ARBA00023235"/>
    </source>
</evidence>
<evidence type="ECO:0000256" key="5">
    <source>
        <dbReference type="ARBA" id="ARBA00018569"/>
    </source>
</evidence>
<protein>
    <recommendedName>
        <fullName evidence="5 8">UDP-glucose 4-epimerase</fullName>
        <ecNumber evidence="4 8">5.1.3.2</ecNumber>
    </recommendedName>
</protein>
<dbReference type="Pfam" id="PF16363">
    <property type="entry name" value="GDP_Man_Dehyd"/>
    <property type="match status" value="1"/>
</dbReference>
<gene>
    <name evidence="10" type="primary">galE</name>
    <name evidence="10" type="ORF">FYJ71_02570</name>
</gene>
<dbReference type="UniPathway" id="UPA00214"/>
<dbReference type="EC" id="5.1.3.2" evidence="4 8"/>
<comment type="cofactor">
    <cofactor evidence="2 8">
        <name>NAD(+)</name>
        <dbReference type="ChEBI" id="CHEBI:57540"/>
    </cofactor>
</comment>
<keyword evidence="8" id="KW-0119">Carbohydrate metabolism</keyword>
<evidence type="ECO:0000259" key="9">
    <source>
        <dbReference type="Pfam" id="PF16363"/>
    </source>
</evidence>
<evidence type="ECO:0000313" key="10">
    <source>
        <dbReference type="EMBL" id="MST61857.1"/>
    </source>
</evidence>
<dbReference type="PANTHER" id="PTHR43725">
    <property type="entry name" value="UDP-GLUCOSE 4-EPIMERASE"/>
    <property type="match status" value="1"/>
</dbReference>
<dbReference type="Gene3D" id="3.40.50.720">
    <property type="entry name" value="NAD(P)-binding Rossmann-like Domain"/>
    <property type="match status" value="1"/>
</dbReference>
<keyword evidence="11" id="KW-1185">Reference proteome</keyword>
<sequence length="340" mass="38013">MSSILLAGGAGYIGSHTAVELLLRDKDVIIVDNFSNSNPNVIERIERLASKRVKFYELDTRTSEFEIVFKENEIDVVVDFAAYKAVGDSVKEPLSYYENNLCSLINTLKLMKKYNVNKFVFSSSATVYGDVKVDMLPAREDYPRCATNPYGNTKLIGEEIISDIGNADDNFNSIVLRYFNPIGAHQSGLLGEQTNGVPANIMPYLTKVAIGELPFLNIFGDDYDTEDGTGIRDYIHVVDLAIGHVKAIERLLKVNNGVEFFNLGTGKGYSVMELVRAFSRASQMEIPYKIVERRDGDVAMSYADPSKAKEVLNWEASLGIDEMCRDSWNWQSKNPNGYDD</sequence>
<dbReference type="CDD" id="cd05247">
    <property type="entry name" value="UDP_G4E_1_SDR_e"/>
    <property type="match status" value="1"/>
</dbReference>
<dbReference type="PANTHER" id="PTHR43725:SF47">
    <property type="entry name" value="UDP-GLUCOSE 4-EPIMERASE"/>
    <property type="match status" value="1"/>
</dbReference>
<dbReference type="NCBIfam" id="TIGR01179">
    <property type="entry name" value="galE"/>
    <property type="match status" value="1"/>
</dbReference>
<comment type="pathway">
    <text evidence="8">Carbohydrate metabolism; galactose metabolism.</text>
</comment>
<dbReference type="EMBL" id="VUNE01000001">
    <property type="protein sequence ID" value="MST61857.1"/>
    <property type="molecule type" value="Genomic_DNA"/>
</dbReference>
<dbReference type="RefSeq" id="WP_154537232.1">
    <property type="nucleotide sequence ID" value="NZ_JAQYHJ010000077.1"/>
</dbReference>
<dbReference type="SUPFAM" id="SSF51735">
    <property type="entry name" value="NAD(P)-binding Rossmann-fold domains"/>
    <property type="match status" value="1"/>
</dbReference>
<evidence type="ECO:0000256" key="3">
    <source>
        <dbReference type="ARBA" id="ARBA00007637"/>
    </source>
</evidence>
<accession>A0A6N7XEW3</accession>
<evidence type="ECO:0000256" key="8">
    <source>
        <dbReference type="RuleBase" id="RU366046"/>
    </source>
</evidence>
<keyword evidence="6 8" id="KW-0520">NAD</keyword>
<evidence type="ECO:0000313" key="11">
    <source>
        <dbReference type="Proteomes" id="UP000440713"/>
    </source>
</evidence>
<dbReference type="GO" id="GO:0006012">
    <property type="term" value="P:galactose metabolic process"/>
    <property type="evidence" value="ECO:0007669"/>
    <property type="project" value="UniProtKB-UniPathway"/>
</dbReference>
<organism evidence="10 11">
    <name type="scientific">Peptostreptococcus porci</name>
    <dbReference type="NCBI Taxonomy" id="2652282"/>
    <lineage>
        <taxon>Bacteria</taxon>
        <taxon>Bacillati</taxon>
        <taxon>Bacillota</taxon>
        <taxon>Clostridia</taxon>
        <taxon>Peptostreptococcales</taxon>
        <taxon>Peptostreptococcaceae</taxon>
        <taxon>Peptostreptococcus</taxon>
    </lineage>
</organism>
<evidence type="ECO:0000256" key="4">
    <source>
        <dbReference type="ARBA" id="ARBA00013189"/>
    </source>
</evidence>
<evidence type="ECO:0000256" key="2">
    <source>
        <dbReference type="ARBA" id="ARBA00001911"/>
    </source>
</evidence>
<proteinExistence type="inferred from homology"/>
<evidence type="ECO:0000256" key="6">
    <source>
        <dbReference type="ARBA" id="ARBA00023027"/>
    </source>
</evidence>